<gene>
    <name evidence="1" type="ORF">DT376_29785</name>
</gene>
<name>A0A367M1K9_PSEAI</name>
<accession>A0A367M1K9</accession>
<dbReference type="SUPFAM" id="SSF56091">
    <property type="entry name" value="DNA ligase/mRNA capping enzyme, catalytic domain"/>
    <property type="match status" value="1"/>
</dbReference>
<dbReference type="AlphaFoldDB" id="A0A367M1K9"/>
<comment type="caution">
    <text evidence="1">The sequence shown here is derived from an EMBL/GenBank/DDBJ whole genome shotgun (WGS) entry which is preliminary data.</text>
</comment>
<dbReference type="EMBL" id="QORE01001482">
    <property type="protein sequence ID" value="RCI71314.1"/>
    <property type="molecule type" value="Genomic_DNA"/>
</dbReference>
<protein>
    <submittedName>
        <fullName evidence="1">Uncharacterized protein</fullName>
    </submittedName>
</protein>
<sequence>MTDTQAAADRIAQLRTELATHDYRYYVVDEPRMPDAEYARRCRG</sequence>
<feature type="non-terminal residue" evidence="1">
    <location>
        <position position="44"/>
    </location>
</feature>
<proteinExistence type="predicted"/>
<evidence type="ECO:0000313" key="1">
    <source>
        <dbReference type="EMBL" id="RCI71314.1"/>
    </source>
</evidence>
<dbReference type="Proteomes" id="UP000253594">
    <property type="component" value="Unassembled WGS sequence"/>
</dbReference>
<organism evidence="1 2">
    <name type="scientific">Pseudomonas aeruginosa</name>
    <dbReference type="NCBI Taxonomy" id="287"/>
    <lineage>
        <taxon>Bacteria</taxon>
        <taxon>Pseudomonadati</taxon>
        <taxon>Pseudomonadota</taxon>
        <taxon>Gammaproteobacteria</taxon>
        <taxon>Pseudomonadales</taxon>
        <taxon>Pseudomonadaceae</taxon>
        <taxon>Pseudomonas</taxon>
    </lineage>
</organism>
<reference evidence="1 2" key="1">
    <citation type="submission" date="2018-07" db="EMBL/GenBank/DDBJ databases">
        <title>Mechanisms of high-level aminoglycoside resistance among Gram-negative pathogens in Brazil.</title>
        <authorList>
            <person name="Ballaben A.S."/>
            <person name="Darini A.L.C."/>
            <person name="Doi Y."/>
        </authorList>
    </citation>
    <scope>NUCLEOTIDE SEQUENCE [LARGE SCALE GENOMIC DNA]</scope>
    <source>
        <strain evidence="1 2">B2-305</strain>
    </source>
</reference>
<evidence type="ECO:0000313" key="2">
    <source>
        <dbReference type="Proteomes" id="UP000253594"/>
    </source>
</evidence>
<dbReference type="Gene3D" id="1.10.287.610">
    <property type="entry name" value="Helix hairpin bin"/>
    <property type="match status" value="1"/>
</dbReference>